<evidence type="ECO:0000256" key="1">
    <source>
        <dbReference type="SAM" id="MobiDB-lite"/>
    </source>
</evidence>
<dbReference type="GO" id="GO:0003676">
    <property type="term" value="F:nucleic acid binding"/>
    <property type="evidence" value="ECO:0007669"/>
    <property type="project" value="InterPro"/>
</dbReference>
<dbReference type="eggNOG" id="KOG3070">
    <property type="taxonomic scope" value="Eukaryota"/>
</dbReference>
<reference evidence="3" key="2">
    <citation type="submission" date="2015-03" db="UniProtKB">
        <authorList>
            <consortium name="EnsemblPlants"/>
        </authorList>
    </citation>
    <scope>IDENTIFICATION</scope>
</reference>
<feature type="compositionally biased region" description="Basic and acidic residues" evidence="1">
    <location>
        <begin position="1"/>
        <end position="18"/>
    </location>
</feature>
<dbReference type="PANTHER" id="PTHR46565">
    <property type="entry name" value="COLD SHOCK DOMAIN PROTEIN 2"/>
    <property type="match status" value="1"/>
</dbReference>
<dbReference type="SUPFAM" id="SSF50249">
    <property type="entry name" value="Nucleic acid-binding proteins"/>
    <property type="match status" value="1"/>
</dbReference>
<feature type="region of interest" description="Disordered" evidence="1">
    <location>
        <begin position="84"/>
        <end position="122"/>
    </location>
</feature>
<dbReference type="OMA" id="RSEGYRN"/>
<dbReference type="Gramene" id="Bo2g119240.1">
    <property type="protein sequence ID" value="Bo2g119240.1"/>
    <property type="gene ID" value="Bo2g119240"/>
</dbReference>
<dbReference type="AlphaFoldDB" id="A0A0D3ATR4"/>
<dbReference type="HOGENOM" id="CLU_2029919_0_0_1"/>
<evidence type="ECO:0000313" key="4">
    <source>
        <dbReference type="Proteomes" id="UP000032141"/>
    </source>
</evidence>
<name>A0A0D3ATR4_BRAOL</name>
<feature type="compositionally biased region" description="Gly residues" evidence="1">
    <location>
        <begin position="101"/>
        <end position="122"/>
    </location>
</feature>
<keyword evidence="4" id="KW-1185">Reference proteome</keyword>
<evidence type="ECO:0000259" key="2">
    <source>
        <dbReference type="PROSITE" id="PS51857"/>
    </source>
</evidence>
<accession>A0A0D3ATR4</accession>
<evidence type="ECO:0000313" key="3">
    <source>
        <dbReference type="EnsemblPlants" id="Bo2g119240.1"/>
    </source>
</evidence>
<dbReference type="Gene3D" id="2.40.50.140">
    <property type="entry name" value="Nucleic acid-binding proteins"/>
    <property type="match status" value="1"/>
</dbReference>
<dbReference type="PROSITE" id="PS51857">
    <property type="entry name" value="CSD_2"/>
    <property type="match status" value="1"/>
</dbReference>
<feature type="domain" description="CSD" evidence="2">
    <location>
        <begin position="20"/>
        <end position="92"/>
    </location>
</feature>
<sequence>METKDFQQGRDTKLKPSVDGETSQQETQRVGEVVGHLEGLWLHHTDEGGDDLFIHQSSIRSEGYRNLAPEESVEFEVEVDNSGRNKAVEVTGPDGAPVQGSSGGSSGGRGSFGGGGRGGGRG</sequence>
<dbReference type="InterPro" id="IPR012340">
    <property type="entry name" value="NA-bd_OB-fold"/>
</dbReference>
<proteinExistence type="predicted"/>
<dbReference type="PANTHER" id="PTHR46565:SF24">
    <property type="entry name" value="GENOME ASSEMBLY, CHROMOSOME: A09"/>
    <property type="match status" value="1"/>
</dbReference>
<dbReference type="InterPro" id="IPR002059">
    <property type="entry name" value="CSP_DNA-bd"/>
</dbReference>
<feature type="region of interest" description="Disordered" evidence="1">
    <location>
        <begin position="1"/>
        <end position="28"/>
    </location>
</feature>
<dbReference type="EnsemblPlants" id="Bo2g119240.1">
    <property type="protein sequence ID" value="Bo2g119240.1"/>
    <property type="gene ID" value="Bo2g119240"/>
</dbReference>
<organism evidence="3 4">
    <name type="scientific">Brassica oleracea var. oleracea</name>
    <dbReference type="NCBI Taxonomy" id="109376"/>
    <lineage>
        <taxon>Eukaryota</taxon>
        <taxon>Viridiplantae</taxon>
        <taxon>Streptophyta</taxon>
        <taxon>Embryophyta</taxon>
        <taxon>Tracheophyta</taxon>
        <taxon>Spermatophyta</taxon>
        <taxon>Magnoliopsida</taxon>
        <taxon>eudicotyledons</taxon>
        <taxon>Gunneridae</taxon>
        <taxon>Pentapetalae</taxon>
        <taxon>rosids</taxon>
        <taxon>malvids</taxon>
        <taxon>Brassicales</taxon>
        <taxon>Brassicaceae</taxon>
        <taxon>Brassiceae</taxon>
        <taxon>Brassica</taxon>
    </lineage>
</organism>
<dbReference type="Proteomes" id="UP000032141">
    <property type="component" value="Chromosome C2"/>
</dbReference>
<protein>
    <recommendedName>
        <fullName evidence="2">CSD domain-containing protein</fullName>
    </recommendedName>
</protein>
<dbReference type="STRING" id="109376.A0A0D3ATR4"/>
<reference evidence="3 4" key="1">
    <citation type="journal article" date="2014" name="Genome Biol.">
        <title>Transcriptome and methylome profiling reveals relics of genome dominance in the mesopolyploid Brassica oleracea.</title>
        <authorList>
            <person name="Parkin I.A."/>
            <person name="Koh C."/>
            <person name="Tang H."/>
            <person name="Robinson S.J."/>
            <person name="Kagale S."/>
            <person name="Clarke W.E."/>
            <person name="Town C.D."/>
            <person name="Nixon J."/>
            <person name="Krishnakumar V."/>
            <person name="Bidwell S.L."/>
            <person name="Denoeud F."/>
            <person name="Belcram H."/>
            <person name="Links M.G."/>
            <person name="Just J."/>
            <person name="Clarke C."/>
            <person name="Bender T."/>
            <person name="Huebert T."/>
            <person name="Mason A.S."/>
            <person name="Pires J.C."/>
            <person name="Barker G."/>
            <person name="Moore J."/>
            <person name="Walley P.G."/>
            <person name="Manoli S."/>
            <person name="Batley J."/>
            <person name="Edwards D."/>
            <person name="Nelson M.N."/>
            <person name="Wang X."/>
            <person name="Paterson A.H."/>
            <person name="King G."/>
            <person name="Bancroft I."/>
            <person name="Chalhoub B."/>
            <person name="Sharpe A.G."/>
        </authorList>
    </citation>
    <scope>NUCLEOTIDE SEQUENCE</scope>
    <source>
        <strain evidence="3 4">cv. TO1000</strain>
    </source>
</reference>
<dbReference type="Pfam" id="PF00313">
    <property type="entry name" value="CSD"/>
    <property type="match status" value="1"/>
</dbReference>
<dbReference type="SMR" id="A0A0D3ATR4"/>